<reference evidence="1" key="2">
    <citation type="submission" date="2023-01" db="EMBL/GenBank/DDBJ databases">
        <title>Draft genome sequence of Paraferrimonas sedimenticola strain NBRC 101628.</title>
        <authorList>
            <person name="Sun Q."/>
            <person name="Mori K."/>
        </authorList>
    </citation>
    <scope>NUCLEOTIDE SEQUENCE</scope>
    <source>
        <strain evidence="1">NBRC 101628</strain>
    </source>
</reference>
<gene>
    <name evidence="1" type="ORF">GCM10007895_17330</name>
</gene>
<protein>
    <recommendedName>
        <fullName evidence="3">DUF2164 domain-containing protein</fullName>
    </recommendedName>
</protein>
<sequence>MSELKLSREPKEALVNKLQKYFERELDYEIGQFDAEFLLDFIGEELGPHFYNQGIKDARAIMDAGISAIQDDLYGAEQAVE</sequence>
<dbReference type="RefSeq" id="WP_095505140.1">
    <property type="nucleotide sequence ID" value="NZ_BSNC01000004.1"/>
</dbReference>
<accession>A0AA37RXD6</accession>
<evidence type="ECO:0008006" key="3">
    <source>
        <dbReference type="Google" id="ProtNLM"/>
    </source>
</evidence>
<keyword evidence="2" id="KW-1185">Reference proteome</keyword>
<comment type="caution">
    <text evidence="1">The sequence shown here is derived from an EMBL/GenBank/DDBJ whole genome shotgun (WGS) entry which is preliminary data.</text>
</comment>
<evidence type="ECO:0000313" key="1">
    <source>
        <dbReference type="EMBL" id="GLP96427.1"/>
    </source>
</evidence>
<dbReference type="EMBL" id="BSNC01000004">
    <property type="protein sequence ID" value="GLP96427.1"/>
    <property type="molecule type" value="Genomic_DNA"/>
</dbReference>
<reference evidence="1" key="1">
    <citation type="journal article" date="2014" name="Int. J. Syst. Evol. Microbiol.">
        <title>Complete genome sequence of Corynebacterium casei LMG S-19264T (=DSM 44701T), isolated from a smear-ripened cheese.</title>
        <authorList>
            <consortium name="US DOE Joint Genome Institute (JGI-PGF)"/>
            <person name="Walter F."/>
            <person name="Albersmeier A."/>
            <person name="Kalinowski J."/>
            <person name="Ruckert C."/>
        </authorList>
    </citation>
    <scope>NUCLEOTIDE SEQUENCE</scope>
    <source>
        <strain evidence="1">NBRC 101628</strain>
    </source>
</reference>
<dbReference type="Pfam" id="PF09932">
    <property type="entry name" value="DUF2164"/>
    <property type="match status" value="1"/>
</dbReference>
<dbReference type="InterPro" id="IPR018680">
    <property type="entry name" value="DUF2164"/>
</dbReference>
<proteinExistence type="predicted"/>
<dbReference type="Proteomes" id="UP001161422">
    <property type="component" value="Unassembled WGS sequence"/>
</dbReference>
<name>A0AA37RXD6_9GAMM</name>
<dbReference type="AlphaFoldDB" id="A0AA37RXD6"/>
<organism evidence="1 2">
    <name type="scientific">Paraferrimonas sedimenticola</name>
    <dbReference type="NCBI Taxonomy" id="375674"/>
    <lineage>
        <taxon>Bacteria</taxon>
        <taxon>Pseudomonadati</taxon>
        <taxon>Pseudomonadota</taxon>
        <taxon>Gammaproteobacteria</taxon>
        <taxon>Alteromonadales</taxon>
        <taxon>Ferrimonadaceae</taxon>
        <taxon>Paraferrimonas</taxon>
    </lineage>
</organism>
<evidence type="ECO:0000313" key="2">
    <source>
        <dbReference type="Proteomes" id="UP001161422"/>
    </source>
</evidence>